<dbReference type="PANTHER" id="PTHR32322:SF18">
    <property type="entry name" value="S-ADENOSYLMETHIONINE_S-ADENOSYLHOMOCYSTEINE TRANSPORTER"/>
    <property type="match status" value="1"/>
</dbReference>
<feature type="transmembrane region" description="Helical" evidence="6">
    <location>
        <begin position="73"/>
        <end position="92"/>
    </location>
</feature>
<feature type="domain" description="EamA" evidence="7">
    <location>
        <begin position="155"/>
        <end position="290"/>
    </location>
</feature>
<evidence type="ECO:0000256" key="6">
    <source>
        <dbReference type="SAM" id="Phobius"/>
    </source>
</evidence>
<evidence type="ECO:0000259" key="7">
    <source>
        <dbReference type="Pfam" id="PF00892"/>
    </source>
</evidence>
<dbReference type="EMBL" id="MHNZ01000015">
    <property type="protein sequence ID" value="OGZ56494.1"/>
    <property type="molecule type" value="Genomic_DNA"/>
</dbReference>
<feature type="transmembrane region" description="Helical" evidence="6">
    <location>
        <begin position="273"/>
        <end position="290"/>
    </location>
</feature>
<feature type="transmembrane region" description="Helical" evidence="6">
    <location>
        <begin position="248"/>
        <end position="267"/>
    </location>
</feature>
<dbReference type="PANTHER" id="PTHR32322">
    <property type="entry name" value="INNER MEMBRANE TRANSPORTER"/>
    <property type="match status" value="1"/>
</dbReference>
<keyword evidence="5 6" id="KW-0472">Membrane</keyword>
<accession>A0A1G2H1Z2</accession>
<keyword evidence="3 6" id="KW-0812">Transmembrane</keyword>
<sequence>MSLHKISLEERKGELFIFSEAVLWSFFPIVTVLTYSALPSLASLAWSTLFAAMSFGALVLYRKTWRELLNPILWRYIFFIVLFLGVLFYYFFFTGLSKTTAGNAGIIALFEIFTSFLFFHVLRDETISRDHKLGALLMVVGAIIVLAPNFSSIKTGDFFILAATFCAPWGNLFQQRARKIASSESILFLRSILSVPILFVLAAALGASAPLDSVKSSLPFLIINGAVLLGFSKILWIEGIHRISVTKANALNSITPLLTLLLAWPILHEIPSAWQLFSLIPLLVGTLLLTNQIKIVSKSLLL</sequence>
<dbReference type="InterPro" id="IPR037185">
    <property type="entry name" value="EmrE-like"/>
</dbReference>
<dbReference type="GO" id="GO:0005886">
    <property type="term" value="C:plasma membrane"/>
    <property type="evidence" value="ECO:0007669"/>
    <property type="project" value="UniProtKB-SubCell"/>
</dbReference>
<feature type="transmembrane region" description="Helical" evidence="6">
    <location>
        <begin position="104"/>
        <end position="122"/>
    </location>
</feature>
<evidence type="ECO:0000313" key="8">
    <source>
        <dbReference type="EMBL" id="OGZ56494.1"/>
    </source>
</evidence>
<feature type="transmembrane region" description="Helical" evidence="6">
    <location>
        <begin position="186"/>
        <end position="206"/>
    </location>
</feature>
<name>A0A1G2H1Z2_9BACT</name>
<evidence type="ECO:0000313" key="9">
    <source>
        <dbReference type="Proteomes" id="UP000177954"/>
    </source>
</evidence>
<protein>
    <recommendedName>
        <fullName evidence="7">EamA domain-containing protein</fullName>
    </recommendedName>
</protein>
<keyword evidence="2" id="KW-1003">Cell membrane</keyword>
<comment type="caution">
    <text evidence="8">The sequence shown here is derived from an EMBL/GenBank/DDBJ whole genome shotgun (WGS) entry which is preliminary data.</text>
</comment>
<comment type="subcellular location">
    <subcellularLocation>
        <location evidence="1">Cell membrane</location>
        <topology evidence="1">Multi-pass membrane protein</topology>
    </subcellularLocation>
</comment>
<dbReference type="STRING" id="1802129.A3J04_02055"/>
<dbReference type="InterPro" id="IPR000620">
    <property type="entry name" value="EamA_dom"/>
</dbReference>
<keyword evidence="4 6" id="KW-1133">Transmembrane helix</keyword>
<evidence type="ECO:0000256" key="1">
    <source>
        <dbReference type="ARBA" id="ARBA00004651"/>
    </source>
</evidence>
<proteinExistence type="predicted"/>
<dbReference type="InterPro" id="IPR050638">
    <property type="entry name" value="AA-Vitamin_Transporters"/>
</dbReference>
<evidence type="ECO:0000256" key="3">
    <source>
        <dbReference type="ARBA" id="ARBA00022692"/>
    </source>
</evidence>
<reference evidence="8 9" key="1">
    <citation type="journal article" date="2016" name="Nat. Commun.">
        <title>Thousands of microbial genomes shed light on interconnected biogeochemical processes in an aquifer system.</title>
        <authorList>
            <person name="Anantharaman K."/>
            <person name="Brown C.T."/>
            <person name="Hug L.A."/>
            <person name="Sharon I."/>
            <person name="Castelle C.J."/>
            <person name="Probst A.J."/>
            <person name="Thomas B.C."/>
            <person name="Singh A."/>
            <person name="Wilkins M.J."/>
            <person name="Karaoz U."/>
            <person name="Brodie E.L."/>
            <person name="Williams K.H."/>
            <person name="Hubbard S.S."/>
            <person name="Banfield J.F."/>
        </authorList>
    </citation>
    <scope>NUCLEOTIDE SEQUENCE [LARGE SCALE GENOMIC DNA]</scope>
</reference>
<dbReference type="SUPFAM" id="SSF103481">
    <property type="entry name" value="Multidrug resistance efflux transporter EmrE"/>
    <property type="match status" value="2"/>
</dbReference>
<feature type="transmembrane region" description="Helical" evidence="6">
    <location>
        <begin position="44"/>
        <end position="61"/>
    </location>
</feature>
<dbReference type="Pfam" id="PF00892">
    <property type="entry name" value="EamA"/>
    <property type="match status" value="2"/>
</dbReference>
<feature type="transmembrane region" description="Helical" evidence="6">
    <location>
        <begin position="21"/>
        <end position="38"/>
    </location>
</feature>
<evidence type="ECO:0000256" key="2">
    <source>
        <dbReference type="ARBA" id="ARBA00022475"/>
    </source>
</evidence>
<feature type="transmembrane region" description="Helical" evidence="6">
    <location>
        <begin position="134"/>
        <end position="152"/>
    </location>
</feature>
<feature type="transmembrane region" description="Helical" evidence="6">
    <location>
        <begin position="218"/>
        <end position="236"/>
    </location>
</feature>
<feature type="transmembrane region" description="Helical" evidence="6">
    <location>
        <begin position="158"/>
        <end position="174"/>
    </location>
</feature>
<organism evidence="8 9">
    <name type="scientific">Candidatus Ryanbacteria bacterium RIFCSPLOWO2_02_FULL_47_14</name>
    <dbReference type="NCBI Taxonomy" id="1802129"/>
    <lineage>
        <taxon>Bacteria</taxon>
        <taxon>Candidatus Ryaniibacteriota</taxon>
    </lineage>
</organism>
<dbReference type="Proteomes" id="UP000177954">
    <property type="component" value="Unassembled WGS sequence"/>
</dbReference>
<evidence type="ECO:0000256" key="5">
    <source>
        <dbReference type="ARBA" id="ARBA00023136"/>
    </source>
</evidence>
<evidence type="ECO:0000256" key="4">
    <source>
        <dbReference type="ARBA" id="ARBA00022989"/>
    </source>
</evidence>
<dbReference type="AlphaFoldDB" id="A0A1G2H1Z2"/>
<feature type="domain" description="EamA" evidence="7">
    <location>
        <begin position="12"/>
        <end position="146"/>
    </location>
</feature>
<gene>
    <name evidence="8" type="ORF">A3J04_02055</name>
</gene>
<dbReference type="Gene3D" id="1.10.3730.20">
    <property type="match status" value="1"/>
</dbReference>